<keyword evidence="8 26" id="KW-0812">Transmembrane</keyword>
<keyword evidence="13 26" id="KW-0472">Membrane</keyword>
<evidence type="ECO:0000313" key="30">
    <source>
        <dbReference type="Proteomes" id="UP000694569"/>
    </source>
</evidence>
<dbReference type="FunFam" id="3.10.100.10:FF:000004">
    <property type="entry name" value="CD44 antigen isoform X2"/>
    <property type="match status" value="1"/>
</dbReference>
<dbReference type="GO" id="GO:0005540">
    <property type="term" value="F:hyaluronic acid binding"/>
    <property type="evidence" value="ECO:0007669"/>
    <property type="project" value="InterPro"/>
</dbReference>
<evidence type="ECO:0000256" key="23">
    <source>
        <dbReference type="ARBA" id="ARBA00032917"/>
    </source>
</evidence>
<keyword evidence="7" id="KW-0597">Phosphoprotein</keyword>
<keyword evidence="10" id="KW-0130">Cell adhesion</keyword>
<evidence type="ECO:0000256" key="13">
    <source>
        <dbReference type="ARBA" id="ARBA00023136"/>
    </source>
</evidence>
<dbReference type="OrthoDB" id="9938473at2759"/>
<feature type="compositionally biased region" description="Low complexity" evidence="25">
    <location>
        <begin position="218"/>
        <end position="229"/>
    </location>
</feature>
<dbReference type="PRINTS" id="PR00658">
    <property type="entry name" value="CD44"/>
</dbReference>
<name>A0A8C5MWD9_9ANUR</name>
<evidence type="ECO:0000256" key="2">
    <source>
        <dbReference type="ARBA" id="ARBA00004251"/>
    </source>
</evidence>
<dbReference type="Proteomes" id="UP000694569">
    <property type="component" value="Unplaced"/>
</dbReference>
<dbReference type="PRINTS" id="PR01265">
    <property type="entry name" value="LINKMODULE"/>
</dbReference>
<dbReference type="PANTHER" id="PTHR10225">
    <property type="entry name" value="HYALURONAN RECEPTOR"/>
    <property type="match status" value="1"/>
</dbReference>
<dbReference type="SMART" id="SM00445">
    <property type="entry name" value="LINK"/>
    <property type="match status" value="1"/>
</dbReference>
<keyword evidence="11" id="KW-0654">Proteoglycan</keyword>
<accession>A0A8C5MWD9</accession>
<keyword evidence="30" id="KW-1185">Reference proteome</keyword>
<feature type="domain" description="Link" evidence="28">
    <location>
        <begin position="31"/>
        <end position="120"/>
    </location>
</feature>
<dbReference type="GO" id="GO:0035692">
    <property type="term" value="C:macrophage migration inhibitory factor receptor complex"/>
    <property type="evidence" value="ECO:0007669"/>
    <property type="project" value="TreeGrafter"/>
</dbReference>
<dbReference type="GO" id="GO:0016323">
    <property type="term" value="C:basolateral plasma membrane"/>
    <property type="evidence" value="ECO:0007669"/>
    <property type="project" value="TreeGrafter"/>
</dbReference>
<keyword evidence="12 26" id="KW-1133">Transmembrane helix</keyword>
<evidence type="ECO:0000256" key="16">
    <source>
        <dbReference type="ARBA" id="ARBA00023180"/>
    </source>
</evidence>
<dbReference type="InterPro" id="IPR016186">
    <property type="entry name" value="C-type_lectin-like/link_sf"/>
</dbReference>
<dbReference type="InterPro" id="IPR043210">
    <property type="entry name" value="CD44_antigen-like"/>
</dbReference>
<reference evidence="29" key="2">
    <citation type="submission" date="2025-09" db="UniProtKB">
        <authorList>
            <consortium name="Ensembl"/>
        </authorList>
    </citation>
    <scope>IDENTIFICATION</scope>
</reference>
<feature type="compositionally biased region" description="Polar residues" evidence="25">
    <location>
        <begin position="180"/>
        <end position="190"/>
    </location>
</feature>
<dbReference type="InterPro" id="IPR001231">
    <property type="entry name" value="CD44_antigen"/>
</dbReference>
<dbReference type="PANTHER" id="PTHR10225:SF6">
    <property type="entry name" value="CD44 ANTIGEN"/>
    <property type="match status" value="1"/>
</dbReference>
<keyword evidence="14" id="KW-1015">Disulfide bond</keyword>
<dbReference type="GeneTree" id="ENSGT00530000063822"/>
<feature type="region of interest" description="Disordered" evidence="25">
    <location>
        <begin position="143"/>
        <end position="336"/>
    </location>
</feature>
<dbReference type="Ensembl" id="ENSLLET00000018683.1">
    <property type="protein sequence ID" value="ENSLLEP00000017977.1"/>
    <property type="gene ID" value="ENSLLEG00000011445.1"/>
</dbReference>
<dbReference type="InterPro" id="IPR016187">
    <property type="entry name" value="CTDL_fold"/>
</dbReference>
<dbReference type="GO" id="GO:0006954">
    <property type="term" value="P:inflammatory response"/>
    <property type="evidence" value="ECO:0007669"/>
    <property type="project" value="TreeGrafter"/>
</dbReference>
<evidence type="ECO:0000256" key="10">
    <source>
        <dbReference type="ARBA" id="ARBA00022889"/>
    </source>
</evidence>
<feature type="signal peptide" evidence="27">
    <location>
        <begin position="1"/>
        <end position="21"/>
    </location>
</feature>
<keyword evidence="16" id="KW-0325">Glycoprotein</keyword>
<dbReference type="GO" id="GO:0042981">
    <property type="term" value="P:regulation of apoptotic process"/>
    <property type="evidence" value="ECO:0007669"/>
    <property type="project" value="UniProtKB-ARBA"/>
</dbReference>
<evidence type="ECO:0000256" key="21">
    <source>
        <dbReference type="ARBA" id="ARBA00031823"/>
    </source>
</evidence>
<keyword evidence="5" id="KW-1003">Cell membrane</keyword>
<proteinExistence type="predicted"/>
<evidence type="ECO:0000256" key="11">
    <source>
        <dbReference type="ARBA" id="ARBA00022974"/>
    </source>
</evidence>
<dbReference type="Pfam" id="PF00193">
    <property type="entry name" value="Xlink"/>
    <property type="match status" value="1"/>
</dbReference>
<comment type="caution">
    <text evidence="24">Lacks conserved residue(s) required for the propagation of feature annotation.</text>
</comment>
<evidence type="ECO:0000259" key="28">
    <source>
        <dbReference type="PROSITE" id="PS50963"/>
    </source>
</evidence>
<evidence type="ECO:0000256" key="27">
    <source>
        <dbReference type="SAM" id="SignalP"/>
    </source>
</evidence>
<evidence type="ECO:0000256" key="12">
    <source>
        <dbReference type="ARBA" id="ARBA00022989"/>
    </source>
</evidence>
<dbReference type="GO" id="GO:0007155">
    <property type="term" value="P:cell adhesion"/>
    <property type="evidence" value="ECO:0007669"/>
    <property type="project" value="UniProtKB-KW"/>
</dbReference>
<dbReference type="PROSITE" id="PS50963">
    <property type="entry name" value="LINK_2"/>
    <property type="match status" value="1"/>
</dbReference>
<dbReference type="Gene3D" id="3.10.100.10">
    <property type="entry name" value="Mannose-Binding Protein A, subunit A"/>
    <property type="match status" value="1"/>
</dbReference>
<feature type="compositionally biased region" description="Basic and acidic residues" evidence="25">
    <location>
        <begin position="191"/>
        <end position="205"/>
    </location>
</feature>
<dbReference type="GO" id="GO:0070374">
    <property type="term" value="P:positive regulation of ERK1 and ERK2 cascade"/>
    <property type="evidence" value="ECO:0007669"/>
    <property type="project" value="TreeGrafter"/>
</dbReference>
<dbReference type="GO" id="GO:0009653">
    <property type="term" value="P:anatomical structure morphogenesis"/>
    <property type="evidence" value="ECO:0007669"/>
    <property type="project" value="UniProtKB-ARBA"/>
</dbReference>
<evidence type="ECO:0000256" key="1">
    <source>
        <dbReference type="ARBA" id="ARBA00004105"/>
    </source>
</evidence>
<evidence type="ECO:0000256" key="3">
    <source>
        <dbReference type="ARBA" id="ARBA00004613"/>
    </source>
</evidence>
<dbReference type="PROSITE" id="PS01241">
    <property type="entry name" value="LINK_1"/>
    <property type="match status" value="1"/>
</dbReference>
<dbReference type="GO" id="GO:0005576">
    <property type="term" value="C:extracellular region"/>
    <property type="evidence" value="ECO:0007669"/>
    <property type="project" value="UniProtKB-SubCell"/>
</dbReference>
<dbReference type="InterPro" id="IPR000538">
    <property type="entry name" value="Link_dom"/>
</dbReference>
<evidence type="ECO:0000256" key="19">
    <source>
        <dbReference type="ARBA" id="ARBA00029928"/>
    </source>
</evidence>
<reference evidence="29" key="1">
    <citation type="submission" date="2025-08" db="UniProtKB">
        <authorList>
            <consortium name="Ensembl"/>
        </authorList>
    </citation>
    <scope>IDENTIFICATION</scope>
</reference>
<evidence type="ECO:0000256" key="18">
    <source>
        <dbReference type="ARBA" id="ARBA00029917"/>
    </source>
</evidence>
<evidence type="ECO:0000256" key="4">
    <source>
        <dbReference type="ARBA" id="ARBA00020474"/>
    </source>
</evidence>
<sequence>MLKNLWIYSLGLFALIVFCQGETVISCRFKGVYHLEKDNRYQILREEAENVCHSFNSTLATIQELRMAYEVGFETCRYGFIQEGIVIPRITSNPICAAGFIGIYNLTSNITQPFDVYCFNASETRDKDCDPVILPNAIVPSYDPSIQEMNPQDTHADTVTPTDPGKATYVPLQPTDDEYSQWTADPQDPSTDQHDEHVTSGDHESQTTNQGMGDLDDSMSPSDDLLPLGTTKLPYVGGSHGYGDHPRSTYDNYEDTTDTYVNRNSNYDVDEGSRNPGVQIPKATDSTIERDYDDYTGEYDGVSIRDGHRKDGRRANTSYIASPDASPVTNQPKQKRESRVPDWLIVVVALVSLGLILSVCIALNTRRICGQKKKLVINGKKANLEDGAIIEQNGDTAKSQEMVQLVSHDPPEQSIRMSQEDLRNIKGVDMKIGI</sequence>
<evidence type="ECO:0000256" key="9">
    <source>
        <dbReference type="ARBA" id="ARBA00022729"/>
    </source>
</evidence>
<keyword evidence="9 27" id="KW-0732">Signal</keyword>
<organism evidence="29 30">
    <name type="scientific">Leptobrachium leishanense</name>
    <name type="common">Leishan spiny toad</name>
    <dbReference type="NCBI Taxonomy" id="445787"/>
    <lineage>
        <taxon>Eukaryota</taxon>
        <taxon>Metazoa</taxon>
        <taxon>Chordata</taxon>
        <taxon>Craniata</taxon>
        <taxon>Vertebrata</taxon>
        <taxon>Euteleostomi</taxon>
        <taxon>Amphibia</taxon>
        <taxon>Batrachia</taxon>
        <taxon>Anura</taxon>
        <taxon>Pelobatoidea</taxon>
        <taxon>Megophryidae</taxon>
        <taxon>Leptobrachium</taxon>
    </lineage>
</organism>
<evidence type="ECO:0000256" key="6">
    <source>
        <dbReference type="ARBA" id="ARBA00022525"/>
    </source>
</evidence>
<evidence type="ECO:0000256" key="14">
    <source>
        <dbReference type="ARBA" id="ARBA00023157"/>
    </source>
</evidence>
<dbReference type="SUPFAM" id="SSF56436">
    <property type="entry name" value="C-type lectin-like"/>
    <property type="match status" value="1"/>
</dbReference>
<evidence type="ECO:0000256" key="5">
    <source>
        <dbReference type="ARBA" id="ARBA00022475"/>
    </source>
</evidence>
<dbReference type="GO" id="GO:0005902">
    <property type="term" value="C:microvillus"/>
    <property type="evidence" value="ECO:0007669"/>
    <property type="project" value="UniProtKB-SubCell"/>
</dbReference>
<evidence type="ECO:0000256" key="17">
    <source>
        <dbReference type="ARBA" id="ARBA00023273"/>
    </source>
</evidence>
<protein>
    <recommendedName>
        <fullName evidence="4">CD44 antigen</fullName>
    </recommendedName>
    <alternativeName>
        <fullName evidence="22">GP90 lymphocyte homing/adhesion receptor</fullName>
    </alternativeName>
    <alternativeName>
        <fullName evidence="21">HUTCH-I</fullName>
    </alternativeName>
    <alternativeName>
        <fullName evidence="23">Hermes antigen</fullName>
    </alternativeName>
    <alternativeName>
        <fullName evidence="20">Hyaluronate receptor</fullName>
    </alternativeName>
    <alternativeName>
        <fullName evidence="18">Phagocytic glycoprotein 1</fullName>
    </alternativeName>
    <alternativeName>
        <fullName evidence="19">Phagocytic glycoprotein I</fullName>
    </alternativeName>
</protein>
<dbReference type="GO" id="GO:0009986">
    <property type="term" value="C:cell surface"/>
    <property type="evidence" value="ECO:0007669"/>
    <property type="project" value="UniProtKB-ARBA"/>
</dbReference>
<evidence type="ECO:0000256" key="24">
    <source>
        <dbReference type="PROSITE-ProRule" id="PRU00323"/>
    </source>
</evidence>
<dbReference type="AlphaFoldDB" id="A0A8C5MWD9"/>
<feature type="transmembrane region" description="Helical" evidence="26">
    <location>
        <begin position="343"/>
        <end position="364"/>
    </location>
</feature>
<evidence type="ECO:0000256" key="20">
    <source>
        <dbReference type="ARBA" id="ARBA00031179"/>
    </source>
</evidence>
<evidence type="ECO:0000256" key="25">
    <source>
        <dbReference type="SAM" id="MobiDB-lite"/>
    </source>
</evidence>
<evidence type="ECO:0000256" key="15">
    <source>
        <dbReference type="ARBA" id="ARBA00023170"/>
    </source>
</evidence>
<keyword evidence="15" id="KW-0675">Receptor</keyword>
<dbReference type="GO" id="GO:0004896">
    <property type="term" value="F:cytokine receptor activity"/>
    <property type="evidence" value="ECO:0007669"/>
    <property type="project" value="TreeGrafter"/>
</dbReference>
<dbReference type="GO" id="GO:0048731">
    <property type="term" value="P:system development"/>
    <property type="evidence" value="ECO:0007669"/>
    <property type="project" value="UniProtKB-ARBA"/>
</dbReference>
<evidence type="ECO:0000256" key="8">
    <source>
        <dbReference type="ARBA" id="ARBA00022692"/>
    </source>
</evidence>
<evidence type="ECO:0000256" key="26">
    <source>
        <dbReference type="SAM" id="Phobius"/>
    </source>
</evidence>
<feature type="compositionally biased region" description="Polar residues" evidence="25">
    <location>
        <begin position="147"/>
        <end position="161"/>
    </location>
</feature>
<evidence type="ECO:0000256" key="22">
    <source>
        <dbReference type="ARBA" id="ARBA00032514"/>
    </source>
</evidence>
<keyword evidence="6" id="KW-0964">Secreted</keyword>
<feature type="chain" id="PRO_5034153933" description="CD44 antigen" evidence="27">
    <location>
        <begin position="22"/>
        <end position="434"/>
    </location>
</feature>
<keyword evidence="17" id="KW-0966">Cell projection</keyword>
<evidence type="ECO:0000313" key="29">
    <source>
        <dbReference type="Ensembl" id="ENSLLEP00000017977.1"/>
    </source>
</evidence>
<evidence type="ECO:0000256" key="7">
    <source>
        <dbReference type="ARBA" id="ARBA00022553"/>
    </source>
</evidence>
<comment type="subcellular location">
    <subcellularLocation>
        <location evidence="2">Cell membrane</location>
        <topology evidence="2">Single-pass type I membrane protein</topology>
    </subcellularLocation>
    <subcellularLocation>
        <location evidence="1">Cell projection</location>
        <location evidence="1">Microvillus</location>
    </subcellularLocation>
    <subcellularLocation>
        <location evidence="3">Secreted</location>
    </subcellularLocation>
</comment>